<protein>
    <submittedName>
        <fullName evidence="1">Uncharacterized protein</fullName>
    </submittedName>
</protein>
<dbReference type="InParanoid" id="A0A077ZTV9"/>
<dbReference type="EMBL" id="CCKQ01002238">
    <property type="protein sequence ID" value="CDW73328.1"/>
    <property type="molecule type" value="Genomic_DNA"/>
</dbReference>
<accession>A0A077ZTV9</accession>
<proteinExistence type="predicted"/>
<organism evidence="1 2">
    <name type="scientific">Stylonychia lemnae</name>
    <name type="common">Ciliate</name>
    <dbReference type="NCBI Taxonomy" id="5949"/>
    <lineage>
        <taxon>Eukaryota</taxon>
        <taxon>Sar</taxon>
        <taxon>Alveolata</taxon>
        <taxon>Ciliophora</taxon>
        <taxon>Intramacronucleata</taxon>
        <taxon>Spirotrichea</taxon>
        <taxon>Stichotrichia</taxon>
        <taxon>Sporadotrichida</taxon>
        <taxon>Oxytrichidae</taxon>
        <taxon>Stylonychinae</taxon>
        <taxon>Stylonychia</taxon>
    </lineage>
</organism>
<dbReference type="Proteomes" id="UP000039865">
    <property type="component" value="Unassembled WGS sequence"/>
</dbReference>
<reference evidence="1 2" key="1">
    <citation type="submission" date="2014-06" db="EMBL/GenBank/DDBJ databases">
        <authorList>
            <person name="Swart Estienne"/>
        </authorList>
    </citation>
    <scope>NUCLEOTIDE SEQUENCE [LARGE SCALE GENOMIC DNA]</scope>
    <source>
        <strain evidence="1 2">130c</strain>
    </source>
</reference>
<evidence type="ECO:0000313" key="1">
    <source>
        <dbReference type="EMBL" id="CDW73328.1"/>
    </source>
</evidence>
<evidence type="ECO:0000313" key="2">
    <source>
        <dbReference type="Proteomes" id="UP000039865"/>
    </source>
</evidence>
<name>A0A077ZTV9_STYLE</name>
<keyword evidence="2" id="KW-1185">Reference proteome</keyword>
<gene>
    <name evidence="1" type="primary">Contig2951.g3154</name>
    <name evidence="1" type="ORF">STYLEM_2304</name>
</gene>
<dbReference type="AlphaFoldDB" id="A0A077ZTV9"/>
<sequence length="76" mass="8305">MDLGIAILILGSNDDLEKDSESTIYELGEFLQPINKRQSPLIVQQSSYLSTKSSKNVSSVSPMNSSDLMNQALSIN</sequence>